<evidence type="ECO:0000256" key="2">
    <source>
        <dbReference type="ARBA" id="ARBA00009813"/>
    </source>
</evidence>
<dbReference type="Gene3D" id="3.40.30.10">
    <property type="entry name" value="Glutaredoxin"/>
    <property type="match status" value="1"/>
</dbReference>
<dbReference type="SUPFAM" id="SSF54423">
    <property type="entry name" value="DsbC/DsbG N-terminal domain-like"/>
    <property type="match status" value="1"/>
</dbReference>
<dbReference type="RefSeq" id="WP_133678261.1">
    <property type="nucleotide sequence ID" value="NZ_SNZP01000001.1"/>
</dbReference>
<evidence type="ECO:0000256" key="3">
    <source>
        <dbReference type="ARBA" id="ARBA00022729"/>
    </source>
</evidence>
<dbReference type="PROSITE" id="PS51257">
    <property type="entry name" value="PROKAR_LIPOPROTEIN"/>
    <property type="match status" value="1"/>
</dbReference>
<dbReference type="InterPro" id="IPR012336">
    <property type="entry name" value="Thioredoxin-like_fold"/>
</dbReference>
<name>A0A4R7BD89_9NEIS</name>
<evidence type="ECO:0000256" key="7">
    <source>
        <dbReference type="RuleBase" id="RU364038"/>
    </source>
</evidence>
<dbReference type="PANTHER" id="PTHR35272:SF3">
    <property type="entry name" value="THIOL:DISULFIDE INTERCHANGE PROTEIN DSBC"/>
    <property type="match status" value="1"/>
</dbReference>
<dbReference type="EMBL" id="SNZP01000001">
    <property type="protein sequence ID" value="TDR82948.1"/>
    <property type="molecule type" value="Genomic_DNA"/>
</dbReference>
<sequence>MNKTLIRLALAGILPALLSCGANADNSGNATLVAVKKAFEQRFADRQVLAVRATPLKGIYEVDVQGNQIVYVDQKLSYLFVGDLIDVKSGQSLTEARQAELNHVAWDSLPFADAFKEVRGNGARKLAVFTDPDCPYCKQLEQEGLKGVDNVTIYTFLFPLTQLHPDAMHKAKQIWCSADRLKTWRTWMDTGVKPAGSDACDTPIERNLALGEKLGVTGTPALVFGNGRLVAGALGKAQLEQLLDAK</sequence>
<comment type="caution">
    <text evidence="10">The sequence shown here is derived from an EMBL/GenBank/DDBJ whole genome shotgun (WGS) entry which is preliminary data.</text>
</comment>
<organism evidence="10 11">
    <name type="scientific">Paludibacterium purpuratum</name>
    <dbReference type="NCBI Taxonomy" id="1144873"/>
    <lineage>
        <taxon>Bacteria</taxon>
        <taxon>Pseudomonadati</taxon>
        <taxon>Pseudomonadota</taxon>
        <taxon>Betaproteobacteria</taxon>
        <taxon>Neisseriales</taxon>
        <taxon>Chromobacteriaceae</taxon>
        <taxon>Paludibacterium</taxon>
    </lineage>
</organism>
<comment type="subcellular location">
    <subcellularLocation>
        <location evidence="1 7">Periplasm</location>
    </subcellularLocation>
</comment>
<dbReference type="CDD" id="cd03020">
    <property type="entry name" value="DsbA_DsbC_DsbG"/>
    <property type="match status" value="1"/>
</dbReference>
<comment type="similarity">
    <text evidence="2 7">Belongs to the thioredoxin family. DsbC subfamily.</text>
</comment>
<gene>
    <name evidence="10" type="ORF">DFP86_101342</name>
</gene>
<evidence type="ECO:0000256" key="4">
    <source>
        <dbReference type="ARBA" id="ARBA00022764"/>
    </source>
</evidence>
<dbReference type="InterPro" id="IPR033954">
    <property type="entry name" value="DiS-bond_Isoase_DsbC/G"/>
</dbReference>
<protein>
    <recommendedName>
        <fullName evidence="7">Thiol:disulfide interchange protein</fullName>
    </recommendedName>
</protein>
<accession>A0A4R7BD89</accession>
<evidence type="ECO:0000256" key="1">
    <source>
        <dbReference type="ARBA" id="ARBA00004418"/>
    </source>
</evidence>
<dbReference type="SUPFAM" id="SSF52833">
    <property type="entry name" value="Thioredoxin-like"/>
    <property type="match status" value="1"/>
</dbReference>
<dbReference type="Proteomes" id="UP000295611">
    <property type="component" value="Unassembled WGS sequence"/>
</dbReference>
<dbReference type="Pfam" id="PF10411">
    <property type="entry name" value="DsbC_N"/>
    <property type="match status" value="1"/>
</dbReference>
<proteinExistence type="inferred from homology"/>
<evidence type="ECO:0000256" key="6">
    <source>
        <dbReference type="ARBA" id="ARBA00023284"/>
    </source>
</evidence>
<feature type="domain" description="Disulphide bond isomerase DsbC/G N-terminal" evidence="8">
    <location>
        <begin position="32"/>
        <end position="95"/>
    </location>
</feature>
<dbReference type="InterPro" id="IPR036249">
    <property type="entry name" value="Thioredoxin-like_sf"/>
</dbReference>
<comment type="function">
    <text evidence="7">Required for disulfide bond formation in some periplasmic proteins. Acts by transferring its disulfide bond to other proteins and is reduced in the process.</text>
</comment>
<evidence type="ECO:0000313" key="10">
    <source>
        <dbReference type="EMBL" id="TDR82948.1"/>
    </source>
</evidence>
<keyword evidence="3 7" id="KW-0732">Signal</keyword>
<evidence type="ECO:0000259" key="9">
    <source>
        <dbReference type="Pfam" id="PF13098"/>
    </source>
</evidence>
<dbReference type="InterPro" id="IPR051470">
    <property type="entry name" value="Thiol:disulfide_interchange"/>
</dbReference>
<reference evidence="10 11" key="1">
    <citation type="submission" date="2019-03" db="EMBL/GenBank/DDBJ databases">
        <title>Genomic Encyclopedia of Type Strains, Phase III (KMG-III): the genomes of soil and plant-associated and newly described type strains.</title>
        <authorList>
            <person name="Whitman W."/>
        </authorList>
    </citation>
    <scope>NUCLEOTIDE SEQUENCE [LARGE SCALE GENOMIC DNA]</scope>
    <source>
        <strain evidence="10 11">CECT 8976</strain>
    </source>
</reference>
<dbReference type="Pfam" id="PF13098">
    <property type="entry name" value="Thioredoxin_2"/>
    <property type="match status" value="1"/>
</dbReference>
<dbReference type="GO" id="GO:0042597">
    <property type="term" value="C:periplasmic space"/>
    <property type="evidence" value="ECO:0007669"/>
    <property type="project" value="UniProtKB-SubCell"/>
</dbReference>
<evidence type="ECO:0000259" key="8">
    <source>
        <dbReference type="Pfam" id="PF10411"/>
    </source>
</evidence>
<evidence type="ECO:0000313" key="11">
    <source>
        <dbReference type="Proteomes" id="UP000295611"/>
    </source>
</evidence>
<feature type="chain" id="PRO_5020925484" description="Thiol:disulfide interchange protein" evidence="7">
    <location>
        <begin position="25"/>
        <end position="246"/>
    </location>
</feature>
<feature type="domain" description="Thioredoxin-like fold" evidence="9">
    <location>
        <begin position="119"/>
        <end position="243"/>
    </location>
</feature>
<dbReference type="AlphaFoldDB" id="A0A4R7BD89"/>
<keyword evidence="4 7" id="KW-0574">Periplasm</keyword>
<dbReference type="PANTHER" id="PTHR35272">
    <property type="entry name" value="THIOL:DISULFIDE INTERCHANGE PROTEIN DSBC-RELATED"/>
    <property type="match status" value="1"/>
</dbReference>
<keyword evidence="6 7" id="KW-0676">Redox-active center</keyword>
<keyword evidence="11" id="KW-1185">Reference proteome</keyword>
<feature type="signal peptide" evidence="7">
    <location>
        <begin position="1"/>
        <end position="24"/>
    </location>
</feature>
<dbReference type="InterPro" id="IPR009094">
    <property type="entry name" value="DiS-bond_isomerase_DsbC/G_N_sf"/>
</dbReference>
<keyword evidence="5" id="KW-1015">Disulfide bond</keyword>
<dbReference type="Gene3D" id="3.10.450.70">
    <property type="entry name" value="Disulphide bond isomerase, DsbC/G, N-terminal"/>
    <property type="match status" value="1"/>
</dbReference>
<evidence type="ECO:0000256" key="5">
    <source>
        <dbReference type="ARBA" id="ARBA00023157"/>
    </source>
</evidence>
<dbReference type="InterPro" id="IPR018950">
    <property type="entry name" value="DiS-bond_isomerase_DsbC/G_N"/>
</dbReference>
<dbReference type="OrthoDB" id="12976at2"/>